<sequence>MTATSSCPTASQAAPVNLVIFGATGDLAMRKIFPALASLCQNGLLSHDTRILAVGRTDLSADEYSNLIGEKLAHAIPPSCLADLVPRVRYLRLDPDEPESGYTLSMALGDLDRETPKNRLFYLAVPPNAYIPLATMLGEADLGRESEDTSVRIVVEKPFGRDLPTARELDTVLHRYFSERQIFRIDHYMAKETVQNVLLLRFANALFEPVWNRRYIDHIRITAAETLGIGHRAGFYDQAGVLRDMFQNHMMMLLSLCAMEPPSIFEAELVRDERSKVFRALRPLDLERLDEQLILGQYGPGMSDGEAVPGYLQEPGVRPDSTTPTFAWLKVYLDNWRWQGVPFHLCSGKRLEAKHTEITVQFKSVPVSMFRKSKDEIIPPNRLVIGIHPDEVVRLEVQTKGQGSTLCLQGQSMEFSYGAGSGLGRLDDYAKVLMDCITGDQTLFWRQDAVELCWGFLTPILDRCDCPDSELPLHTYVAGGPGPKAAQRVGS</sequence>
<evidence type="ECO:0000313" key="9">
    <source>
        <dbReference type="EMBL" id="SFM01274.1"/>
    </source>
</evidence>
<dbReference type="OrthoDB" id="9802739at2"/>
<comment type="catalytic activity">
    <reaction evidence="6">
        <text>D-glucose 6-phosphate + NADP(+) = 6-phospho-D-glucono-1,5-lactone + NADPH + H(+)</text>
        <dbReference type="Rhea" id="RHEA:15841"/>
        <dbReference type="ChEBI" id="CHEBI:15378"/>
        <dbReference type="ChEBI" id="CHEBI:57783"/>
        <dbReference type="ChEBI" id="CHEBI:57955"/>
        <dbReference type="ChEBI" id="CHEBI:58349"/>
        <dbReference type="ChEBI" id="CHEBI:61548"/>
        <dbReference type="EC" id="1.1.1.49"/>
    </reaction>
</comment>
<comment type="caution">
    <text evidence="6">Lacks conserved residue(s) required for the propagation of feature annotation.</text>
</comment>
<feature type="binding site" evidence="6">
    <location>
        <position position="225"/>
    </location>
    <ligand>
        <name>substrate</name>
    </ligand>
</feature>
<feature type="binding site" evidence="6">
    <location>
        <position position="191"/>
    </location>
    <ligand>
        <name>substrate</name>
    </ligand>
</feature>
<comment type="caution">
    <text evidence="9">The sequence shown here is derived from an EMBL/GenBank/DDBJ whole genome shotgun (WGS) entry which is preliminary data.</text>
</comment>
<dbReference type="NCBIfam" id="TIGR00871">
    <property type="entry name" value="zwf"/>
    <property type="match status" value="1"/>
</dbReference>
<dbReference type="Gene3D" id="3.30.360.10">
    <property type="entry name" value="Dihydrodipicolinate Reductase, domain 2"/>
    <property type="match status" value="1"/>
</dbReference>
<gene>
    <name evidence="6" type="primary">zwf</name>
    <name evidence="9" type="ORF">SAMN05421830_11195</name>
</gene>
<dbReference type="SUPFAM" id="SSF55347">
    <property type="entry name" value="Glyceraldehyde-3-phosphate dehydrogenase-like, C-terminal domain"/>
    <property type="match status" value="1"/>
</dbReference>
<dbReference type="GO" id="GO:0004345">
    <property type="term" value="F:glucose-6-phosphate dehydrogenase activity"/>
    <property type="evidence" value="ECO:0007669"/>
    <property type="project" value="UniProtKB-UniRule"/>
</dbReference>
<keyword evidence="10" id="KW-1185">Reference proteome</keyword>
<comment type="pathway">
    <text evidence="1 6">Carbohydrate degradation; pentose phosphate pathway; D-ribulose 5-phosphate from D-glucose 6-phosphate (oxidative stage): step 1/3.</text>
</comment>
<dbReference type="Proteomes" id="UP000199581">
    <property type="component" value="Unassembled WGS sequence"/>
</dbReference>
<feature type="binding site" evidence="6">
    <location>
        <position position="349"/>
    </location>
    <ligand>
        <name>substrate</name>
    </ligand>
</feature>
<dbReference type="Gene3D" id="3.40.50.720">
    <property type="entry name" value="NAD(P)-binding Rossmann-like Domain"/>
    <property type="match status" value="1"/>
</dbReference>
<evidence type="ECO:0000256" key="2">
    <source>
        <dbReference type="ARBA" id="ARBA00022526"/>
    </source>
</evidence>
<protein>
    <recommendedName>
        <fullName evidence="6">Glucose-6-phosphate 1-dehydrogenase</fullName>
        <shortName evidence="6">G6PD</shortName>
        <ecNumber evidence="6">1.1.1.49</ecNumber>
    </recommendedName>
</protein>
<accession>A0A8G2C4R6</accession>
<evidence type="ECO:0000313" key="10">
    <source>
        <dbReference type="Proteomes" id="UP000199581"/>
    </source>
</evidence>
<dbReference type="PANTHER" id="PTHR23429">
    <property type="entry name" value="GLUCOSE-6-PHOSPHATE 1-DEHYDROGENASE G6PD"/>
    <property type="match status" value="1"/>
</dbReference>
<dbReference type="GO" id="GO:0005829">
    <property type="term" value="C:cytosol"/>
    <property type="evidence" value="ECO:0007669"/>
    <property type="project" value="TreeGrafter"/>
</dbReference>
<dbReference type="InterPro" id="IPR036291">
    <property type="entry name" value="NAD(P)-bd_dom_sf"/>
</dbReference>
<feature type="binding site" evidence="6">
    <location>
        <position position="187"/>
    </location>
    <ligand>
        <name>substrate</name>
    </ligand>
</feature>
<comment type="function">
    <text evidence="6">Catalyzes the oxidation of glucose 6-phosphate to 6-phosphogluconolactone.</text>
</comment>
<feature type="domain" description="Glucose-6-phosphate dehydrogenase C-terminal" evidence="8">
    <location>
        <begin position="199"/>
        <end position="488"/>
    </location>
</feature>
<dbReference type="InterPro" id="IPR022675">
    <property type="entry name" value="G6P_DH_C"/>
</dbReference>
<dbReference type="HAMAP" id="MF_00966">
    <property type="entry name" value="G6PD"/>
    <property type="match status" value="1"/>
</dbReference>
<keyword evidence="5 6" id="KW-0119">Carbohydrate metabolism</keyword>
<dbReference type="InterPro" id="IPR022674">
    <property type="entry name" value="G6P_DH_NAD-bd"/>
</dbReference>
<evidence type="ECO:0000256" key="6">
    <source>
        <dbReference type="HAMAP-Rule" id="MF_00966"/>
    </source>
</evidence>
<dbReference type="PIRSF" id="PIRSF000110">
    <property type="entry name" value="G6PD"/>
    <property type="match status" value="1"/>
</dbReference>
<feature type="binding site" evidence="6">
    <location>
        <position position="354"/>
    </location>
    <ligand>
        <name>substrate</name>
    </ligand>
</feature>
<dbReference type="PRINTS" id="PR00079">
    <property type="entry name" value="G6PDHDRGNASE"/>
</dbReference>
<feature type="active site" description="Proton acceptor" evidence="6">
    <location>
        <position position="249"/>
    </location>
</feature>
<dbReference type="AlphaFoldDB" id="A0A8G2C4R6"/>
<keyword evidence="3 6" id="KW-0521">NADP</keyword>
<dbReference type="InterPro" id="IPR001282">
    <property type="entry name" value="G6P_DH"/>
</dbReference>
<dbReference type="GO" id="GO:0050661">
    <property type="term" value="F:NADP binding"/>
    <property type="evidence" value="ECO:0007669"/>
    <property type="project" value="UniProtKB-UniRule"/>
</dbReference>
<dbReference type="GO" id="GO:0009051">
    <property type="term" value="P:pentose-phosphate shunt, oxidative branch"/>
    <property type="evidence" value="ECO:0007669"/>
    <property type="project" value="TreeGrafter"/>
</dbReference>
<comment type="similarity">
    <text evidence="6">Belongs to the glucose-6-phosphate dehydrogenase family.</text>
</comment>
<dbReference type="PANTHER" id="PTHR23429:SF0">
    <property type="entry name" value="GLUCOSE-6-PHOSPHATE 1-DEHYDROGENASE"/>
    <property type="match status" value="1"/>
</dbReference>
<evidence type="ECO:0000259" key="7">
    <source>
        <dbReference type="Pfam" id="PF00479"/>
    </source>
</evidence>
<dbReference type="RefSeq" id="WP_092193548.1">
    <property type="nucleotide sequence ID" value="NZ_FOTO01000011.1"/>
</dbReference>
<evidence type="ECO:0000259" key="8">
    <source>
        <dbReference type="Pfam" id="PF02781"/>
    </source>
</evidence>
<evidence type="ECO:0000256" key="3">
    <source>
        <dbReference type="ARBA" id="ARBA00022857"/>
    </source>
</evidence>
<organism evidence="9 10">
    <name type="scientific">Desulfomicrobium norvegicum (strain DSM 1741 / NCIMB 8310)</name>
    <name type="common">Desulfovibrio baculatus (strain Norway 4)</name>
    <name type="synonym">Desulfovibrio desulfuricans (strain Norway 4)</name>
    <dbReference type="NCBI Taxonomy" id="52561"/>
    <lineage>
        <taxon>Bacteria</taxon>
        <taxon>Pseudomonadati</taxon>
        <taxon>Thermodesulfobacteriota</taxon>
        <taxon>Desulfovibrionia</taxon>
        <taxon>Desulfovibrionales</taxon>
        <taxon>Desulfomicrobiaceae</taxon>
        <taxon>Desulfomicrobium</taxon>
    </lineage>
</organism>
<dbReference type="Pfam" id="PF00479">
    <property type="entry name" value="G6PD_N"/>
    <property type="match status" value="1"/>
</dbReference>
<dbReference type="SUPFAM" id="SSF51735">
    <property type="entry name" value="NAD(P)-binding Rossmann-fold domains"/>
    <property type="match status" value="1"/>
</dbReference>
<proteinExistence type="inferred from homology"/>
<dbReference type="UniPathway" id="UPA00115">
    <property type="reaction ID" value="UER00408"/>
</dbReference>
<feature type="domain" description="Glucose-6-phosphate dehydrogenase NAD-binding" evidence="7">
    <location>
        <begin position="19"/>
        <end position="196"/>
    </location>
</feature>
<feature type="binding site" evidence="6">
    <location>
        <position position="157"/>
    </location>
    <ligand>
        <name>NADP(+)</name>
        <dbReference type="ChEBI" id="CHEBI:58349"/>
    </ligand>
</feature>
<dbReference type="Pfam" id="PF02781">
    <property type="entry name" value="G6PD_C"/>
    <property type="match status" value="1"/>
</dbReference>
<keyword evidence="4 6" id="KW-0560">Oxidoreductase</keyword>
<feature type="binding site" evidence="6">
    <location>
        <position position="56"/>
    </location>
    <ligand>
        <name>NADP(+)</name>
        <dbReference type="ChEBI" id="CHEBI:58349"/>
    </ligand>
</feature>
<dbReference type="EC" id="1.1.1.49" evidence="6"/>
<keyword evidence="2 6" id="KW-0313">Glucose metabolism</keyword>
<evidence type="ECO:0000256" key="4">
    <source>
        <dbReference type="ARBA" id="ARBA00023002"/>
    </source>
</evidence>
<reference evidence="9 10" key="1">
    <citation type="submission" date="2016-10" db="EMBL/GenBank/DDBJ databases">
        <authorList>
            <person name="Varghese N."/>
            <person name="Submissions S."/>
        </authorList>
    </citation>
    <scope>NUCLEOTIDE SEQUENCE [LARGE SCALE GENOMIC DNA]</scope>
    <source>
        <strain evidence="9 10">DSM 1741</strain>
    </source>
</reference>
<dbReference type="GO" id="GO:0006006">
    <property type="term" value="P:glucose metabolic process"/>
    <property type="evidence" value="ECO:0007669"/>
    <property type="project" value="UniProtKB-KW"/>
</dbReference>
<evidence type="ECO:0000256" key="5">
    <source>
        <dbReference type="ARBA" id="ARBA00023277"/>
    </source>
</evidence>
<dbReference type="EMBL" id="FOTO01000011">
    <property type="protein sequence ID" value="SFM01274.1"/>
    <property type="molecule type" value="Genomic_DNA"/>
</dbReference>
<name>A0A8G2C4R6_DESNO</name>
<evidence type="ECO:0000256" key="1">
    <source>
        <dbReference type="ARBA" id="ARBA00004937"/>
    </source>
</evidence>
<feature type="binding site" evidence="6">
    <location>
        <position position="244"/>
    </location>
    <ligand>
        <name>substrate</name>
    </ligand>
</feature>